<sequence>MATQKSQKDSGTFNATISVDPHFSAAEVKLHKFAGEKPAGYIRGTKNTLSIFIGFPTGIVDNQKVTKKYPDDFNENDPKWVLFDGTNSHHVKTGSITVTFTEGMTKAKGEFEFITDDSSPRTVTGEFDVQQS</sequence>
<gene>
    <name evidence="1" type="ORF">PS870_01163</name>
</gene>
<dbReference type="GeneID" id="46428196"/>
<dbReference type="RefSeq" id="WP_083375013.1">
    <property type="nucleotide sequence ID" value="NZ_CABVIK010000003.1"/>
</dbReference>
<protein>
    <submittedName>
        <fullName evidence="1">Uncharacterized protein</fullName>
    </submittedName>
</protein>
<reference evidence="1 2" key="1">
    <citation type="submission" date="2019-09" db="EMBL/GenBank/DDBJ databases">
        <authorList>
            <person name="Chandra G."/>
            <person name="Truman W A."/>
        </authorList>
    </citation>
    <scope>NUCLEOTIDE SEQUENCE [LARGE SCALE GENOMIC DNA]</scope>
    <source>
        <strain evidence="1">PS870</strain>
    </source>
</reference>
<proteinExistence type="predicted"/>
<evidence type="ECO:0000313" key="2">
    <source>
        <dbReference type="Proteomes" id="UP000349468"/>
    </source>
</evidence>
<name>A0A5E7HYQ8_PSEFL</name>
<dbReference type="EMBL" id="CABVIK010000003">
    <property type="protein sequence ID" value="VVO68492.1"/>
    <property type="molecule type" value="Genomic_DNA"/>
</dbReference>
<organism evidence="1 2">
    <name type="scientific">Pseudomonas fluorescens</name>
    <dbReference type="NCBI Taxonomy" id="294"/>
    <lineage>
        <taxon>Bacteria</taxon>
        <taxon>Pseudomonadati</taxon>
        <taxon>Pseudomonadota</taxon>
        <taxon>Gammaproteobacteria</taxon>
        <taxon>Pseudomonadales</taxon>
        <taxon>Pseudomonadaceae</taxon>
        <taxon>Pseudomonas</taxon>
    </lineage>
</organism>
<accession>A0A5E7HYQ8</accession>
<dbReference type="AlphaFoldDB" id="A0A5E7HYQ8"/>
<dbReference type="Proteomes" id="UP000349468">
    <property type="component" value="Unassembled WGS sequence"/>
</dbReference>
<evidence type="ECO:0000313" key="1">
    <source>
        <dbReference type="EMBL" id="VVO68492.1"/>
    </source>
</evidence>